<dbReference type="EMBL" id="BPLR01021374">
    <property type="protein sequence ID" value="GIX88959.1"/>
    <property type="molecule type" value="Genomic_DNA"/>
</dbReference>
<gene>
    <name evidence="1" type="ORF">CEXT_783711</name>
</gene>
<evidence type="ECO:0000313" key="1">
    <source>
        <dbReference type="EMBL" id="GIX88959.1"/>
    </source>
</evidence>
<accession>A0AAV4NVY2</accession>
<comment type="caution">
    <text evidence="1">The sequence shown here is derived from an EMBL/GenBank/DDBJ whole genome shotgun (WGS) entry which is preliminary data.</text>
</comment>
<evidence type="ECO:0000313" key="2">
    <source>
        <dbReference type="Proteomes" id="UP001054945"/>
    </source>
</evidence>
<dbReference type="AlphaFoldDB" id="A0AAV4NVY2"/>
<sequence>MNTDHKKSKSFTLKIKQFHIPTRKPPTPSKPKVQYPPLTKNHHTNSCANLHFRFKGTIPESNKLHACVYPRLQEPIKYPNNPLKSTGQYLRELKFPETNMALISAVFPLLTSYVCVPLSTEYCFLEFFQRNGDTRIRFGNKNRTLTRGK</sequence>
<keyword evidence="2" id="KW-1185">Reference proteome</keyword>
<dbReference type="Proteomes" id="UP001054945">
    <property type="component" value="Unassembled WGS sequence"/>
</dbReference>
<proteinExistence type="predicted"/>
<reference evidence="1 2" key="1">
    <citation type="submission" date="2021-06" db="EMBL/GenBank/DDBJ databases">
        <title>Caerostris extrusa draft genome.</title>
        <authorList>
            <person name="Kono N."/>
            <person name="Arakawa K."/>
        </authorList>
    </citation>
    <scope>NUCLEOTIDE SEQUENCE [LARGE SCALE GENOMIC DNA]</scope>
</reference>
<protein>
    <submittedName>
        <fullName evidence="1">Uncharacterized protein</fullName>
    </submittedName>
</protein>
<organism evidence="1 2">
    <name type="scientific">Caerostris extrusa</name>
    <name type="common">Bark spider</name>
    <name type="synonym">Caerostris bankana</name>
    <dbReference type="NCBI Taxonomy" id="172846"/>
    <lineage>
        <taxon>Eukaryota</taxon>
        <taxon>Metazoa</taxon>
        <taxon>Ecdysozoa</taxon>
        <taxon>Arthropoda</taxon>
        <taxon>Chelicerata</taxon>
        <taxon>Arachnida</taxon>
        <taxon>Araneae</taxon>
        <taxon>Araneomorphae</taxon>
        <taxon>Entelegynae</taxon>
        <taxon>Araneoidea</taxon>
        <taxon>Araneidae</taxon>
        <taxon>Caerostris</taxon>
    </lineage>
</organism>
<name>A0AAV4NVY2_CAEEX</name>